<dbReference type="PANTHER" id="PTHR44167">
    <property type="entry name" value="OVARIAN-SPECIFIC SERINE/THREONINE-PROTEIN KINASE LOK-RELATED"/>
    <property type="match status" value="1"/>
</dbReference>
<dbReference type="GO" id="GO:0005634">
    <property type="term" value="C:nucleus"/>
    <property type="evidence" value="ECO:0007669"/>
    <property type="project" value="TreeGrafter"/>
</dbReference>
<reference evidence="2" key="1">
    <citation type="journal article" date="2023" name="Mol. Phylogenet. Evol.">
        <title>Genome-scale phylogeny and comparative genomics of the fungal order Sordariales.</title>
        <authorList>
            <person name="Hensen N."/>
            <person name="Bonometti L."/>
            <person name="Westerberg I."/>
            <person name="Brannstrom I.O."/>
            <person name="Guillou S."/>
            <person name="Cros-Aarteil S."/>
            <person name="Calhoun S."/>
            <person name="Haridas S."/>
            <person name="Kuo A."/>
            <person name="Mondo S."/>
            <person name="Pangilinan J."/>
            <person name="Riley R."/>
            <person name="LaButti K."/>
            <person name="Andreopoulos B."/>
            <person name="Lipzen A."/>
            <person name="Chen C."/>
            <person name="Yan M."/>
            <person name="Daum C."/>
            <person name="Ng V."/>
            <person name="Clum A."/>
            <person name="Steindorff A."/>
            <person name="Ohm R.A."/>
            <person name="Martin F."/>
            <person name="Silar P."/>
            <person name="Natvig D.O."/>
            <person name="Lalanne C."/>
            <person name="Gautier V."/>
            <person name="Ament-Velasquez S.L."/>
            <person name="Kruys A."/>
            <person name="Hutchinson M.I."/>
            <person name="Powell A.J."/>
            <person name="Barry K."/>
            <person name="Miller A.N."/>
            <person name="Grigoriev I.V."/>
            <person name="Debuchy R."/>
            <person name="Gladieux P."/>
            <person name="Hiltunen Thoren M."/>
            <person name="Johannesson H."/>
        </authorList>
    </citation>
    <scope>NUCLEOTIDE SEQUENCE</scope>
    <source>
        <strain evidence="2">CBS 892.96</strain>
    </source>
</reference>
<dbReference type="Gene3D" id="1.10.510.10">
    <property type="entry name" value="Transferase(Phosphotransferase) domain 1"/>
    <property type="match status" value="1"/>
</dbReference>
<feature type="domain" description="Protein kinase" evidence="1">
    <location>
        <begin position="1"/>
        <end position="319"/>
    </location>
</feature>
<dbReference type="PROSITE" id="PS50011">
    <property type="entry name" value="PROTEIN_KINASE_DOM"/>
    <property type="match status" value="1"/>
</dbReference>
<dbReference type="GO" id="GO:0044773">
    <property type="term" value="P:mitotic DNA damage checkpoint signaling"/>
    <property type="evidence" value="ECO:0007669"/>
    <property type="project" value="TreeGrafter"/>
</dbReference>
<protein>
    <submittedName>
        <fullName evidence="2">Kinase-like domain-containing protein</fullName>
    </submittedName>
</protein>
<dbReference type="AlphaFoldDB" id="A0AAN6VYI5"/>
<keyword evidence="2" id="KW-0418">Kinase</keyword>
<comment type="caution">
    <text evidence="2">The sequence shown here is derived from an EMBL/GenBank/DDBJ whole genome shotgun (WGS) entry which is preliminary data.</text>
</comment>
<keyword evidence="3" id="KW-1185">Reference proteome</keyword>
<reference evidence="2" key="2">
    <citation type="submission" date="2023-05" db="EMBL/GenBank/DDBJ databases">
        <authorList>
            <consortium name="Lawrence Berkeley National Laboratory"/>
            <person name="Steindorff A."/>
            <person name="Hensen N."/>
            <person name="Bonometti L."/>
            <person name="Westerberg I."/>
            <person name="Brannstrom I.O."/>
            <person name="Guillou S."/>
            <person name="Cros-Aarteil S."/>
            <person name="Calhoun S."/>
            <person name="Haridas S."/>
            <person name="Kuo A."/>
            <person name="Mondo S."/>
            <person name="Pangilinan J."/>
            <person name="Riley R."/>
            <person name="Labutti K."/>
            <person name="Andreopoulos B."/>
            <person name="Lipzen A."/>
            <person name="Chen C."/>
            <person name="Yanf M."/>
            <person name="Daum C."/>
            <person name="Ng V."/>
            <person name="Clum A."/>
            <person name="Ohm R."/>
            <person name="Martin F."/>
            <person name="Silar P."/>
            <person name="Natvig D."/>
            <person name="Lalanne C."/>
            <person name="Gautier V."/>
            <person name="Ament-Velasquez S.L."/>
            <person name="Kruys A."/>
            <person name="Hutchinson M.I."/>
            <person name="Powell A.J."/>
            <person name="Barry K."/>
            <person name="Miller A.N."/>
            <person name="Grigoriev I.V."/>
            <person name="Debuchy R."/>
            <person name="Gladieux P."/>
            <person name="Thoren M.H."/>
            <person name="Johannesson H."/>
        </authorList>
    </citation>
    <scope>NUCLEOTIDE SEQUENCE</scope>
    <source>
        <strain evidence="2">CBS 892.96</strain>
    </source>
</reference>
<evidence type="ECO:0000313" key="2">
    <source>
        <dbReference type="EMBL" id="KAK4170881.1"/>
    </source>
</evidence>
<dbReference type="Proteomes" id="UP001302321">
    <property type="component" value="Unassembled WGS sequence"/>
</dbReference>
<dbReference type="PANTHER" id="PTHR44167:SF24">
    <property type="entry name" value="SERINE_THREONINE-PROTEIN KINASE CHK2"/>
    <property type="match status" value="1"/>
</dbReference>
<name>A0AAN6VYI5_9PEZI</name>
<evidence type="ECO:0000313" key="3">
    <source>
        <dbReference type="Proteomes" id="UP001302321"/>
    </source>
</evidence>
<evidence type="ECO:0000259" key="1">
    <source>
        <dbReference type="PROSITE" id="PS50011"/>
    </source>
</evidence>
<dbReference type="Pfam" id="PF00069">
    <property type="entry name" value="Pkinase"/>
    <property type="match status" value="1"/>
</dbReference>
<dbReference type="EMBL" id="MU866720">
    <property type="protein sequence ID" value="KAK4170881.1"/>
    <property type="molecule type" value="Genomic_DNA"/>
</dbReference>
<sequence>MASAILGASSRQYVRGTVLHKDEDGNPTIFKATRGNESIVLKQESKSIFDLSRRLGDEFAGSRQLRMPIDFNPEDRIVVYPYFTDTLLDLMRADPDFPPAELKKILRYVGEAIQEFHAKGWLHLDVKPDNIFVNWTWNEEGNKTVTDAALGDFGIAYKQVGATPLRTGVALGNFMWRSPEAQTGSGMTKATDIFSYGLVCIYALGGGDLLLLEDKKVLAELAELGITPHEYILTRHFTYFGTVNEGLLKQVDSCEHSTLKKASATAELAVKNQPELRFEVWGKELGEAALDMISGMTKPDLTARLTVDQVLRCSWWQEP</sequence>
<dbReference type="GO" id="GO:0005524">
    <property type="term" value="F:ATP binding"/>
    <property type="evidence" value="ECO:0007669"/>
    <property type="project" value="InterPro"/>
</dbReference>
<proteinExistence type="predicted"/>
<dbReference type="SUPFAM" id="SSF56112">
    <property type="entry name" value="Protein kinase-like (PK-like)"/>
    <property type="match status" value="1"/>
</dbReference>
<accession>A0AAN6VYI5</accession>
<dbReference type="InterPro" id="IPR000719">
    <property type="entry name" value="Prot_kinase_dom"/>
</dbReference>
<dbReference type="SMART" id="SM00220">
    <property type="entry name" value="S_TKc"/>
    <property type="match status" value="1"/>
</dbReference>
<keyword evidence="2" id="KW-0808">Transferase</keyword>
<organism evidence="2 3">
    <name type="scientific">Triangularia setosa</name>
    <dbReference type="NCBI Taxonomy" id="2587417"/>
    <lineage>
        <taxon>Eukaryota</taxon>
        <taxon>Fungi</taxon>
        <taxon>Dikarya</taxon>
        <taxon>Ascomycota</taxon>
        <taxon>Pezizomycotina</taxon>
        <taxon>Sordariomycetes</taxon>
        <taxon>Sordariomycetidae</taxon>
        <taxon>Sordariales</taxon>
        <taxon>Podosporaceae</taxon>
        <taxon>Triangularia</taxon>
    </lineage>
</organism>
<gene>
    <name evidence="2" type="ORF">QBC36DRAFT_295887</name>
</gene>
<dbReference type="GO" id="GO:0004674">
    <property type="term" value="F:protein serine/threonine kinase activity"/>
    <property type="evidence" value="ECO:0007669"/>
    <property type="project" value="TreeGrafter"/>
</dbReference>
<dbReference type="InterPro" id="IPR011009">
    <property type="entry name" value="Kinase-like_dom_sf"/>
</dbReference>